<dbReference type="Proteomes" id="UP001458880">
    <property type="component" value="Unassembled WGS sequence"/>
</dbReference>
<evidence type="ECO:0000313" key="2">
    <source>
        <dbReference type="Proteomes" id="UP001458880"/>
    </source>
</evidence>
<gene>
    <name evidence="1" type="ORF">QE152_g1447</name>
</gene>
<proteinExistence type="predicted"/>
<name>A0AAW1N472_POPJA</name>
<organism evidence="1 2">
    <name type="scientific">Popillia japonica</name>
    <name type="common">Japanese beetle</name>
    <dbReference type="NCBI Taxonomy" id="7064"/>
    <lineage>
        <taxon>Eukaryota</taxon>
        <taxon>Metazoa</taxon>
        <taxon>Ecdysozoa</taxon>
        <taxon>Arthropoda</taxon>
        <taxon>Hexapoda</taxon>
        <taxon>Insecta</taxon>
        <taxon>Pterygota</taxon>
        <taxon>Neoptera</taxon>
        <taxon>Endopterygota</taxon>
        <taxon>Coleoptera</taxon>
        <taxon>Polyphaga</taxon>
        <taxon>Scarabaeiformia</taxon>
        <taxon>Scarabaeidae</taxon>
        <taxon>Rutelinae</taxon>
        <taxon>Popillia</taxon>
    </lineage>
</organism>
<dbReference type="EMBL" id="JASPKY010000009">
    <property type="protein sequence ID" value="KAK9754018.1"/>
    <property type="molecule type" value="Genomic_DNA"/>
</dbReference>
<comment type="caution">
    <text evidence="1">The sequence shown here is derived from an EMBL/GenBank/DDBJ whole genome shotgun (WGS) entry which is preliminary data.</text>
</comment>
<keyword evidence="2" id="KW-1185">Reference proteome</keyword>
<accession>A0AAW1N472</accession>
<evidence type="ECO:0000313" key="1">
    <source>
        <dbReference type="EMBL" id="KAK9754018.1"/>
    </source>
</evidence>
<protein>
    <submittedName>
        <fullName evidence="1">Uncharacterized protein</fullName>
    </submittedName>
</protein>
<reference evidence="1 2" key="1">
    <citation type="journal article" date="2024" name="BMC Genomics">
        <title>De novo assembly and annotation of Popillia japonica's genome with initial clues to its potential as an invasive pest.</title>
        <authorList>
            <person name="Cucini C."/>
            <person name="Boschi S."/>
            <person name="Funari R."/>
            <person name="Cardaioli E."/>
            <person name="Iannotti N."/>
            <person name="Marturano G."/>
            <person name="Paoli F."/>
            <person name="Bruttini M."/>
            <person name="Carapelli A."/>
            <person name="Frati F."/>
            <person name="Nardi F."/>
        </authorList>
    </citation>
    <scope>NUCLEOTIDE SEQUENCE [LARGE SCALE GENOMIC DNA]</scope>
    <source>
        <strain evidence="1">DMR45628</strain>
    </source>
</reference>
<dbReference type="AlphaFoldDB" id="A0AAW1N472"/>
<sequence length="121" mass="14054">MDLFRCVLLLKSMSSITGTLCVKREPINSIDLFSLSIIGIVSDVFVLKDSLSQNMFQFDYFNFLELVRLGCIKSNWVRSEARSNVDYYYYKIFIVKCLNILYSQLKLVDNDIGFVVLPRNN</sequence>